<evidence type="ECO:0000256" key="1">
    <source>
        <dbReference type="ARBA" id="ARBA00004141"/>
    </source>
</evidence>
<evidence type="ECO:0000313" key="8">
    <source>
        <dbReference type="Proteomes" id="UP000537161"/>
    </source>
</evidence>
<dbReference type="Gene3D" id="1.20.1250.20">
    <property type="entry name" value="MFS general substrate transporter like domains"/>
    <property type="match status" value="1"/>
</dbReference>
<dbReference type="GO" id="GO:0005886">
    <property type="term" value="C:plasma membrane"/>
    <property type="evidence" value="ECO:0007669"/>
    <property type="project" value="TreeGrafter"/>
</dbReference>
<dbReference type="PANTHER" id="PTHR23508">
    <property type="entry name" value="CARBOXYLIC ACID TRANSPORTER PROTEIN HOMOLOG"/>
    <property type="match status" value="1"/>
</dbReference>
<comment type="subcellular location">
    <subcellularLocation>
        <location evidence="1">Membrane</location>
        <topology evidence="1">Multi-pass membrane protein</topology>
    </subcellularLocation>
</comment>
<dbReference type="PROSITE" id="PS50850">
    <property type="entry name" value="MFS"/>
    <property type="match status" value="1"/>
</dbReference>
<feature type="transmembrane region" description="Helical" evidence="5">
    <location>
        <begin position="113"/>
        <end position="134"/>
    </location>
</feature>
<sequence length="431" mass="43858">MTNDPRAVIAAAPMHRLQIMVVAICIALNALDGFDVLAISFAAPGIADEWGVDKATLGIVLSMELLGMAAGSVLIGNVADRIGRRPTILGCLLLMACGMFAAAHATGVTMLSAIRFLTGVGIGGMLSSTSAMVAEFSNDKRRGLNVALNIAGYSTGAILGGLVASRLLAATGDWRSVFLLGAIATTMMIPLAFVFLPESIESLVARRPAGALAEVNRTLGRLGHAPASDLPSLPAETVKPSLAALFSPGFARITVLLTVAYFAQILFFYYIQKWIPKIVVDMGFDAAQAGGVLVAANVGNLLGAVVIGLASQRFALRPLVAGSMLAGFVAIGVFGVAGADLVRLSITAAVAAFFINAGVVGMYPVLAQTYPATLRASGTGFVIGIGRGGSALGPVVAGALFAGGSSLLTVSLVMGLGGLVAAAMILMLPRS</sequence>
<evidence type="ECO:0000256" key="3">
    <source>
        <dbReference type="ARBA" id="ARBA00022989"/>
    </source>
</evidence>
<dbReference type="Proteomes" id="UP000537161">
    <property type="component" value="Unassembled WGS sequence"/>
</dbReference>
<evidence type="ECO:0000259" key="6">
    <source>
        <dbReference type="PROSITE" id="PS50850"/>
    </source>
</evidence>
<feature type="transmembrane region" description="Helical" evidence="5">
    <location>
        <begin position="407"/>
        <end position="428"/>
    </location>
</feature>
<feature type="transmembrane region" description="Helical" evidence="5">
    <location>
        <begin position="291"/>
        <end position="310"/>
    </location>
</feature>
<feature type="transmembrane region" description="Helical" evidence="5">
    <location>
        <begin position="55"/>
        <end position="75"/>
    </location>
</feature>
<keyword evidence="4 5" id="KW-0472">Membrane</keyword>
<dbReference type="RefSeq" id="WP_184098896.1">
    <property type="nucleotide sequence ID" value="NZ_JACIJH010000008.1"/>
</dbReference>
<reference evidence="7 8" key="1">
    <citation type="submission" date="2020-08" db="EMBL/GenBank/DDBJ databases">
        <title>Genomic Encyclopedia of Type Strains, Phase IV (KMG-IV): sequencing the most valuable type-strain genomes for metagenomic binning, comparative biology and taxonomic classification.</title>
        <authorList>
            <person name="Goeker M."/>
        </authorList>
    </citation>
    <scope>NUCLEOTIDE SEQUENCE [LARGE SCALE GENOMIC DNA]</scope>
    <source>
        <strain evidence="7 8">DSM 27163</strain>
    </source>
</reference>
<dbReference type="SUPFAM" id="SSF103473">
    <property type="entry name" value="MFS general substrate transporter"/>
    <property type="match status" value="1"/>
</dbReference>
<proteinExistence type="predicted"/>
<evidence type="ECO:0000256" key="5">
    <source>
        <dbReference type="SAM" id="Phobius"/>
    </source>
</evidence>
<comment type="caution">
    <text evidence="7">The sequence shown here is derived from an EMBL/GenBank/DDBJ whole genome shotgun (WGS) entry which is preliminary data.</text>
</comment>
<evidence type="ECO:0000256" key="4">
    <source>
        <dbReference type="ARBA" id="ARBA00023136"/>
    </source>
</evidence>
<organism evidence="7 8">
    <name type="scientific">Sphingopyxis panaciterrulae</name>
    <dbReference type="NCBI Taxonomy" id="462372"/>
    <lineage>
        <taxon>Bacteria</taxon>
        <taxon>Pseudomonadati</taxon>
        <taxon>Pseudomonadota</taxon>
        <taxon>Alphaproteobacteria</taxon>
        <taxon>Sphingomonadales</taxon>
        <taxon>Sphingomonadaceae</taxon>
        <taxon>Sphingopyxis</taxon>
    </lineage>
</organism>
<keyword evidence="2 5" id="KW-0812">Transmembrane</keyword>
<dbReference type="InterPro" id="IPR036259">
    <property type="entry name" value="MFS_trans_sf"/>
</dbReference>
<protein>
    <submittedName>
        <fullName evidence="7">Benzoate transport</fullName>
    </submittedName>
</protein>
<feature type="transmembrane region" description="Helical" evidence="5">
    <location>
        <begin position="21"/>
        <end position="43"/>
    </location>
</feature>
<gene>
    <name evidence="7" type="ORF">FHR21_002589</name>
</gene>
<feature type="transmembrane region" description="Helical" evidence="5">
    <location>
        <begin position="174"/>
        <end position="196"/>
    </location>
</feature>
<keyword evidence="3 5" id="KW-1133">Transmembrane helix</keyword>
<evidence type="ECO:0000256" key="2">
    <source>
        <dbReference type="ARBA" id="ARBA00022692"/>
    </source>
</evidence>
<dbReference type="Pfam" id="PF07690">
    <property type="entry name" value="MFS_1"/>
    <property type="match status" value="1"/>
</dbReference>
<feature type="domain" description="Major facilitator superfamily (MFS) profile" evidence="6">
    <location>
        <begin position="21"/>
        <end position="431"/>
    </location>
</feature>
<dbReference type="InterPro" id="IPR020846">
    <property type="entry name" value="MFS_dom"/>
</dbReference>
<dbReference type="EMBL" id="JACIJH010000008">
    <property type="protein sequence ID" value="MBB5707226.1"/>
    <property type="molecule type" value="Genomic_DNA"/>
</dbReference>
<dbReference type="InterPro" id="IPR005829">
    <property type="entry name" value="Sugar_transporter_CS"/>
</dbReference>
<feature type="transmembrane region" description="Helical" evidence="5">
    <location>
        <begin position="87"/>
        <end position="107"/>
    </location>
</feature>
<feature type="transmembrane region" description="Helical" evidence="5">
    <location>
        <begin position="344"/>
        <end position="366"/>
    </location>
</feature>
<feature type="transmembrane region" description="Helical" evidence="5">
    <location>
        <begin position="319"/>
        <end position="338"/>
    </location>
</feature>
<dbReference type="AlphaFoldDB" id="A0A7W9B732"/>
<dbReference type="PANTHER" id="PTHR23508:SF10">
    <property type="entry name" value="CARBOXYLIC ACID TRANSPORTER PROTEIN HOMOLOG"/>
    <property type="match status" value="1"/>
</dbReference>
<dbReference type="PROSITE" id="PS00216">
    <property type="entry name" value="SUGAR_TRANSPORT_1"/>
    <property type="match status" value="1"/>
</dbReference>
<feature type="transmembrane region" description="Helical" evidence="5">
    <location>
        <begin position="378"/>
        <end position="401"/>
    </location>
</feature>
<accession>A0A7W9B732</accession>
<keyword evidence="8" id="KW-1185">Reference proteome</keyword>
<dbReference type="GO" id="GO:0046943">
    <property type="term" value="F:carboxylic acid transmembrane transporter activity"/>
    <property type="evidence" value="ECO:0007669"/>
    <property type="project" value="TreeGrafter"/>
</dbReference>
<dbReference type="InterPro" id="IPR011701">
    <property type="entry name" value="MFS"/>
</dbReference>
<feature type="transmembrane region" description="Helical" evidence="5">
    <location>
        <begin position="146"/>
        <end position="168"/>
    </location>
</feature>
<name>A0A7W9B732_9SPHN</name>
<feature type="transmembrane region" description="Helical" evidence="5">
    <location>
        <begin position="249"/>
        <end position="271"/>
    </location>
</feature>
<evidence type="ECO:0000313" key="7">
    <source>
        <dbReference type="EMBL" id="MBB5707226.1"/>
    </source>
</evidence>